<organism evidence="2 3">
    <name type="scientific">Rhizophlyctis rosea</name>
    <dbReference type="NCBI Taxonomy" id="64517"/>
    <lineage>
        <taxon>Eukaryota</taxon>
        <taxon>Fungi</taxon>
        <taxon>Fungi incertae sedis</taxon>
        <taxon>Chytridiomycota</taxon>
        <taxon>Chytridiomycota incertae sedis</taxon>
        <taxon>Chytridiomycetes</taxon>
        <taxon>Rhizophlyctidales</taxon>
        <taxon>Rhizophlyctidaceae</taxon>
        <taxon>Rhizophlyctis</taxon>
    </lineage>
</organism>
<comment type="caution">
    <text evidence="2">The sequence shown here is derived from an EMBL/GenBank/DDBJ whole genome shotgun (WGS) entry which is preliminary data.</text>
</comment>
<dbReference type="AlphaFoldDB" id="A0AAD5RZ24"/>
<proteinExistence type="predicted"/>
<evidence type="ECO:0000256" key="1">
    <source>
        <dbReference type="SAM" id="MobiDB-lite"/>
    </source>
</evidence>
<evidence type="ECO:0000313" key="2">
    <source>
        <dbReference type="EMBL" id="KAJ3024759.1"/>
    </source>
</evidence>
<keyword evidence="3" id="KW-1185">Reference proteome</keyword>
<reference evidence="2" key="1">
    <citation type="submission" date="2020-05" db="EMBL/GenBank/DDBJ databases">
        <title>Phylogenomic resolution of chytrid fungi.</title>
        <authorList>
            <person name="Stajich J.E."/>
            <person name="Amses K."/>
            <person name="Simmons R."/>
            <person name="Seto K."/>
            <person name="Myers J."/>
            <person name="Bonds A."/>
            <person name="Quandt C.A."/>
            <person name="Barry K."/>
            <person name="Liu P."/>
            <person name="Grigoriev I."/>
            <person name="Longcore J.E."/>
            <person name="James T.Y."/>
        </authorList>
    </citation>
    <scope>NUCLEOTIDE SEQUENCE</scope>
    <source>
        <strain evidence="2">JEL0318</strain>
    </source>
</reference>
<accession>A0AAD5RZ24</accession>
<dbReference type="EMBL" id="JADGJD010003231">
    <property type="protein sequence ID" value="KAJ3024759.1"/>
    <property type="molecule type" value="Genomic_DNA"/>
</dbReference>
<feature type="non-terminal residue" evidence="2">
    <location>
        <position position="1"/>
    </location>
</feature>
<feature type="compositionally biased region" description="Basic and acidic residues" evidence="1">
    <location>
        <begin position="8"/>
        <end position="23"/>
    </location>
</feature>
<gene>
    <name evidence="2" type="ORF">HK097_006857</name>
</gene>
<feature type="region of interest" description="Disordered" evidence="1">
    <location>
        <begin position="1"/>
        <end position="29"/>
    </location>
</feature>
<name>A0AAD5RZ24_9FUNG</name>
<protein>
    <submittedName>
        <fullName evidence="2">Uncharacterized protein</fullName>
    </submittedName>
</protein>
<sequence length="250" mass="28127">MRTSRNRKQWDHKYEAGRKEAGTRGHGTNFEEEQKLRFPESNPPFITYAGYVDHLLKVLWECGRGQMVFSVEAVAEARRKVNGYKSTAGKSKWRVWLPDKTWAKFQILKRISAPANITHPEFAELLLDLAGIERKGHSPLGVRHELLIPTVKPEPQDLFFPTERQLYSPTPSQTSDYSSTTTITTDEMFMDLSAVDPTLGSFISDFPDPESIVSFPPAVGLDDESGLFNEIFGDANVPLFPNASIQLPSP</sequence>
<evidence type="ECO:0000313" key="3">
    <source>
        <dbReference type="Proteomes" id="UP001212841"/>
    </source>
</evidence>
<dbReference type="Proteomes" id="UP001212841">
    <property type="component" value="Unassembled WGS sequence"/>
</dbReference>